<proteinExistence type="inferred from homology"/>
<dbReference type="RefSeq" id="WP_241549395.1">
    <property type="nucleotide sequence ID" value="NZ_JANCNS010000001.1"/>
</dbReference>
<reference evidence="6" key="1">
    <citation type="submission" date="2022-07" db="EMBL/GenBank/DDBJ databases">
        <title>Gramela sediminis sp. nov., isolated from deep-sea sediment of the Indian Ocean.</title>
        <authorList>
            <person name="Shi H."/>
        </authorList>
    </citation>
    <scope>NUCLEOTIDE SEQUENCE</scope>
    <source>
        <strain evidence="6">GC03-9</strain>
    </source>
</reference>
<dbReference type="AlphaFoldDB" id="A0A9X2I487"/>
<accession>A0A9X2I487</accession>
<protein>
    <submittedName>
        <fullName evidence="6">Bifunctional 4-hydroxy-2-oxoglutarate aldolase/2-dehydro-3-deoxy-phosphogluconate aldolase</fullName>
        <ecNumber evidence="6">4.1.2.14</ecNumber>
        <ecNumber evidence="6">4.1.3.16</ecNumber>
    </submittedName>
</protein>
<dbReference type="Pfam" id="PF01081">
    <property type="entry name" value="Aldolase"/>
    <property type="match status" value="1"/>
</dbReference>
<evidence type="ECO:0000313" key="7">
    <source>
        <dbReference type="Proteomes" id="UP001155280"/>
    </source>
</evidence>
<dbReference type="NCBIfam" id="NF005499">
    <property type="entry name" value="PRK07114.1"/>
    <property type="match status" value="1"/>
</dbReference>
<evidence type="ECO:0000256" key="4">
    <source>
        <dbReference type="ARBA" id="ARBA00023239"/>
    </source>
</evidence>
<keyword evidence="5" id="KW-0119">Carbohydrate metabolism</keyword>
<dbReference type="EMBL" id="JANCNS010000001">
    <property type="protein sequence ID" value="MCP9199082.1"/>
    <property type="molecule type" value="Genomic_DNA"/>
</dbReference>
<dbReference type="InterPro" id="IPR000887">
    <property type="entry name" value="Aldlse_KDPG_KHG"/>
</dbReference>
<comment type="caution">
    <text evidence="6">The sequence shown here is derived from an EMBL/GenBank/DDBJ whole genome shotgun (WGS) entry which is preliminary data.</text>
</comment>
<comment type="pathway">
    <text evidence="1">Carbohydrate acid metabolism.</text>
</comment>
<comment type="subunit">
    <text evidence="3">Homotrimer.</text>
</comment>
<evidence type="ECO:0000256" key="1">
    <source>
        <dbReference type="ARBA" id="ARBA00004761"/>
    </source>
</evidence>
<dbReference type="SUPFAM" id="SSF51569">
    <property type="entry name" value="Aldolase"/>
    <property type="match status" value="1"/>
</dbReference>
<evidence type="ECO:0000256" key="3">
    <source>
        <dbReference type="ARBA" id="ARBA00011233"/>
    </source>
</evidence>
<dbReference type="PANTHER" id="PTHR30246">
    <property type="entry name" value="2-KETO-3-DEOXY-6-PHOSPHOGLUCONATE ALDOLASE"/>
    <property type="match status" value="1"/>
</dbReference>
<name>A0A9X2I487_9FLAO</name>
<dbReference type="Gene3D" id="3.20.20.70">
    <property type="entry name" value="Aldolase class I"/>
    <property type="match status" value="1"/>
</dbReference>
<dbReference type="EC" id="4.1.3.16" evidence="6"/>
<dbReference type="GO" id="GO:0008700">
    <property type="term" value="F:(R,S)-4-hydroxy-2-oxoglutarate aldolase activity"/>
    <property type="evidence" value="ECO:0007669"/>
    <property type="project" value="UniProtKB-EC"/>
</dbReference>
<keyword evidence="7" id="KW-1185">Reference proteome</keyword>
<comment type="similarity">
    <text evidence="2">Belongs to the KHG/KDPG aldolase family.</text>
</comment>
<organism evidence="6 7">
    <name type="scientific">Christiangramia oceanisediminis</name>
    <dbReference type="NCBI Taxonomy" id="2920386"/>
    <lineage>
        <taxon>Bacteria</taxon>
        <taxon>Pseudomonadati</taxon>
        <taxon>Bacteroidota</taxon>
        <taxon>Flavobacteriia</taxon>
        <taxon>Flavobacteriales</taxon>
        <taxon>Flavobacteriaceae</taxon>
        <taxon>Christiangramia</taxon>
    </lineage>
</organism>
<dbReference type="Proteomes" id="UP001155280">
    <property type="component" value="Unassembled WGS sequence"/>
</dbReference>
<dbReference type="CDD" id="cd00452">
    <property type="entry name" value="KDPG_aldolase"/>
    <property type="match status" value="1"/>
</dbReference>
<evidence type="ECO:0000313" key="6">
    <source>
        <dbReference type="EMBL" id="MCP9199082.1"/>
    </source>
</evidence>
<dbReference type="EC" id="4.1.2.14" evidence="6"/>
<keyword evidence="4 6" id="KW-0456">Lyase</keyword>
<sequence>MKNYSRAEIAVLFKETGLVPLFYDKEAETVKKVVKALYEGGARLFEFTSRGDFAHEVFSEVVKYSQKECPEMLLGVGSVTDGAEASRYIAMGAKFVVSPVFRKDVVKVCNRRKVLYLPGCGTLEEIGKAEEWGCEIVKLFPASVYEPEFVKAVMGPQPWTAIMPSGGVTTERDNLKAWFDAGVTCVGMGSSLIKKNISTEKDFNELQNKVSRLIQVISELR</sequence>
<gene>
    <name evidence="6" type="ORF">MKO06_04125</name>
</gene>
<dbReference type="PANTHER" id="PTHR30246:SF1">
    <property type="entry name" value="2-DEHYDRO-3-DEOXY-6-PHOSPHOGALACTONATE ALDOLASE-RELATED"/>
    <property type="match status" value="1"/>
</dbReference>
<dbReference type="InterPro" id="IPR013785">
    <property type="entry name" value="Aldolase_TIM"/>
</dbReference>
<evidence type="ECO:0000256" key="2">
    <source>
        <dbReference type="ARBA" id="ARBA00006906"/>
    </source>
</evidence>
<evidence type="ECO:0000256" key="5">
    <source>
        <dbReference type="ARBA" id="ARBA00023277"/>
    </source>
</evidence>
<dbReference type="GO" id="GO:0008675">
    <property type="term" value="F:2-dehydro-3-deoxy-phosphogluconate aldolase activity"/>
    <property type="evidence" value="ECO:0007669"/>
    <property type="project" value="UniProtKB-EC"/>
</dbReference>